<name>A0A3A4QWV2_9BACT</name>
<organism evidence="2 3">
    <name type="scientific">Candidatus Auribacter fodinae</name>
    <dbReference type="NCBI Taxonomy" id="2093366"/>
    <lineage>
        <taxon>Bacteria</taxon>
        <taxon>Pseudomonadati</taxon>
        <taxon>Candidatus Auribacterota</taxon>
        <taxon>Candidatus Auribacteria</taxon>
        <taxon>Candidatus Auribacterales</taxon>
        <taxon>Candidatus Auribacteraceae</taxon>
        <taxon>Candidatus Auribacter</taxon>
    </lineage>
</organism>
<gene>
    <name evidence="2" type="ORF">C4541_08440</name>
</gene>
<keyword evidence="1" id="KW-0472">Membrane</keyword>
<dbReference type="AlphaFoldDB" id="A0A3A4QWV2"/>
<dbReference type="Proteomes" id="UP000266426">
    <property type="component" value="Unassembled WGS sequence"/>
</dbReference>
<reference evidence="2 3" key="1">
    <citation type="journal article" date="2017" name="ISME J.">
        <title>Energy and carbon metabolisms in a deep terrestrial subsurface fluid microbial community.</title>
        <authorList>
            <person name="Momper L."/>
            <person name="Jungbluth S.P."/>
            <person name="Lee M.D."/>
            <person name="Amend J.P."/>
        </authorList>
    </citation>
    <scope>NUCLEOTIDE SEQUENCE [LARGE SCALE GENOMIC DNA]</scope>
    <source>
        <strain evidence="2">SURF_26</strain>
    </source>
</reference>
<accession>A0A3A4QWV2</accession>
<keyword evidence="1" id="KW-0812">Transmembrane</keyword>
<keyword evidence="1" id="KW-1133">Transmembrane helix</keyword>
<comment type="caution">
    <text evidence="2">The sequence shown here is derived from an EMBL/GenBank/DDBJ whole genome shotgun (WGS) entry which is preliminary data.</text>
</comment>
<evidence type="ECO:0000313" key="3">
    <source>
        <dbReference type="Proteomes" id="UP000266426"/>
    </source>
</evidence>
<protein>
    <submittedName>
        <fullName evidence="2">Uncharacterized protein</fullName>
    </submittedName>
</protein>
<evidence type="ECO:0000256" key="1">
    <source>
        <dbReference type="SAM" id="Phobius"/>
    </source>
</evidence>
<feature type="transmembrane region" description="Helical" evidence="1">
    <location>
        <begin position="28"/>
        <end position="46"/>
    </location>
</feature>
<sequence length="121" mass="13952">MLSFLLNCKSALSEYARKMIDFYTNNPLYSILFLAASLPVLILAIYHRRRKRLASQSIINRAHDKSIHDKKVISLDKKPSTSVRVVKKGASGSKKFVLVPYDEWLEFLEYKKRISDNCTEA</sequence>
<evidence type="ECO:0000313" key="2">
    <source>
        <dbReference type="EMBL" id="RJP58264.1"/>
    </source>
</evidence>
<dbReference type="EMBL" id="QZJZ01000069">
    <property type="protein sequence ID" value="RJP58264.1"/>
    <property type="molecule type" value="Genomic_DNA"/>
</dbReference>
<proteinExistence type="predicted"/>